<dbReference type="STRING" id="1817760.A2151_06040"/>
<dbReference type="GO" id="GO:0032259">
    <property type="term" value="P:methylation"/>
    <property type="evidence" value="ECO:0007669"/>
    <property type="project" value="UniProtKB-KW"/>
</dbReference>
<dbReference type="GO" id="GO:0016279">
    <property type="term" value="F:protein-lysine N-methyltransferase activity"/>
    <property type="evidence" value="ECO:0007669"/>
    <property type="project" value="TreeGrafter"/>
</dbReference>
<feature type="binding site" evidence="6">
    <location>
        <position position="165"/>
    </location>
    <ligand>
        <name>S-adenosyl-L-methionine</name>
        <dbReference type="ChEBI" id="CHEBI:59789"/>
    </ligand>
</feature>
<keyword evidence="5 6" id="KW-0949">S-adenosyl-L-methionine</keyword>
<dbReference type="InterPro" id="IPR029063">
    <property type="entry name" value="SAM-dependent_MTases_sf"/>
</dbReference>
<dbReference type="Proteomes" id="UP000178885">
    <property type="component" value="Unassembled WGS sequence"/>
</dbReference>
<dbReference type="InterPro" id="IPR050078">
    <property type="entry name" value="Ribosomal_L11_MeTrfase_PrmA"/>
</dbReference>
<dbReference type="PIRSF" id="PIRSF000401">
    <property type="entry name" value="RPL11_MTase"/>
    <property type="match status" value="1"/>
</dbReference>
<evidence type="ECO:0000256" key="6">
    <source>
        <dbReference type="HAMAP-Rule" id="MF_00735"/>
    </source>
</evidence>
<comment type="function">
    <text evidence="6">Methylates ribosomal protein L11.</text>
</comment>
<keyword evidence="7" id="KW-0687">Ribonucleoprotein</keyword>
<dbReference type="NCBIfam" id="TIGR00406">
    <property type="entry name" value="prmA"/>
    <property type="match status" value="1"/>
</dbReference>
<dbReference type="CDD" id="cd02440">
    <property type="entry name" value="AdoMet_MTases"/>
    <property type="match status" value="1"/>
</dbReference>
<dbReference type="GO" id="GO:0005840">
    <property type="term" value="C:ribosome"/>
    <property type="evidence" value="ECO:0007669"/>
    <property type="project" value="UniProtKB-KW"/>
</dbReference>
<dbReference type="GO" id="GO:0005829">
    <property type="term" value="C:cytosol"/>
    <property type="evidence" value="ECO:0007669"/>
    <property type="project" value="TreeGrafter"/>
</dbReference>
<evidence type="ECO:0000256" key="2">
    <source>
        <dbReference type="ARBA" id="ARBA00022490"/>
    </source>
</evidence>
<evidence type="ECO:0000313" key="8">
    <source>
        <dbReference type="Proteomes" id="UP000178885"/>
    </source>
</evidence>
<keyword evidence="2 6" id="KW-0963">Cytoplasm</keyword>
<accession>A0A1F6TNI1</accession>
<keyword evidence="7" id="KW-0689">Ribosomal protein</keyword>
<dbReference type="AlphaFoldDB" id="A0A1F6TNI1"/>
<name>A0A1F6TNI1_9PROT</name>
<comment type="similarity">
    <text evidence="1 6">Belongs to the methyltransferase superfamily. PrmA family.</text>
</comment>
<sequence length="294" mass="31706">MPWLKLKLHSDKDEAERLAACLEECGAIAVTLEDAADEPVFEIAWERPPIWSAVRLTALFPEYADVEAVLAQVAQALGHEVAGHQTDLLADQDWACSWMAHYKPLQVGHNLWVCPSWRTPPDPTAINIVLDPGLAFGTGDHPTTALCLEWLSEQALAGKTVLDYGCGSGILAIAALKLGAKEAYAVDIDPQALAVTHQNAARNAVAERLRVLPPEDLAPEFAADIVVANILAGALIELAPQLKGRARPGGRLALSGILAEQADEVRVQYAPEFAFETRPDHGWVLLAGTRRVNS</sequence>
<protein>
    <recommendedName>
        <fullName evidence="6">Ribosomal protein L11 methyltransferase</fullName>
        <shortName evidence="6">L11 Mtase</shortName>
        <ecNumber evidence="6">2.1.1.-</ecNumber>
    </recommendedName>
</protein>
<comment type="subcellular location">
    <subcellularLocation>
        <location evidence="6">Cytoplasm</location>
    </subcellularLocation>
</comment>
<feature type="binding site" evidence="6">
    <location>
        <position position="229"/>
    </location>
    <ligand>
        <name>S-adenosyl-L-methionine</name>
        <dbReference type="ChEBI" id="CHEBI:59789"/>
    </ligand>
</feature>
<feature type="binding site" evidence="6">
    <location>
        <position position="144"/>
    </location>
    <ligand>
        <name>S-adenosyl-L-methionine</name>
        <dbReference type="ChEBI" id="CHEBI:59789"/>
    </ligand>
</feature>
<dbReference type="EMBL" id="MFSU01000076">
    <property type="protein sequence ID" value="OGI46688.1"/>
    <property type="molecule type" value="Genomic_DNA"/>
</dbReference>
<evidence type="ECO:0000313" key="7">
    <source>
        <dbReference type="EMBL" id="OGI46688.1"/>
    </source>
</evidence>
<comment type="catalytic activity">
    <reaction evidence="6">
        <text>L-lysyl-[protein] + 3 S-adenosyl-L-methionine = N(6),N(6),N(6)-trimethyl-L-lysyl-[protein] + 3 S-adenosyl-L-homocysteine + 3 H(+)</text>
        <dbReference type="Rhea" id="RHEA:54192"/>
        <dbReference type="Rhea" id="RHEA-COMP:9752"/>
        <dbReference type="Rhea" id="RHEA-COMP:13826"/>
        <dbReference type="ChEBI" id="CHEBI:15378"/>
        <dbReference type="ChEBI" id="CHEBI:29969"/>
        <dbReference type="ChEBI" id="CHEBI:57856"/>
        <dbReference type="ChEBI" id="CHEBI:59789"/>
        <dbReference type="ChEBI" id="CHEBI:61961"/>
    </reaction>
</comment>
<evidence type="ECO:0000256" key="1">
    <source>
        <dbReference type="ARBA" id="ARBA00009741"/>
    </source>
</evidence>
<dbReference type="InterPro" id="IPR004498">
    <property type="entry name" value="Ribosomal_PrmA_MeTrfase"/>
</dbReference>
<dbReference type="PANTHER" id="PTHR43648">
    <property type="entry name" value="ELECTRON TRANSFER FLAVOPROTEIN BETA SUBUNIT LYSINE METHYLTRANSFERASE"/>
    <property type="match status" value="1"/>
</dbReference>
<evidence type="ECO:0000256" key="3">
    <source>
        <dbReference type="ARBA" id="ARBA00022603"/>
    </source>
</evidence>
<dbReference type="SUPFAM" id="SSF53335">
    <property type="entry name" value="S-adenosyl-L-methionine-dependent methyltransferases"/>
    <property type="match status" value="1"/>
</dbReference>
<comment type="caution">
    <text evidence="7">The sequence shown here is derived from an EMBL/GenBank/DDBJ whole genome shotgun (WGS) entry which is preliminary data.</text>
</comment>
<reference evidence="7 8" key="1">
    <citation type="journal article" date="2016" name="Nat. Commun.">
        <title>Thousands of microbial genomes shed light on interconnected biogeochemical processes in an aquifer system.</title>
        <authorList>
            <person name="Anantharaman K."/>
            <person name="Brown C.T."/>
            <person name="Hug L.A."/>
            <person name="Sharon I."/>
            <person name="Castelle C.J."/>
            <person name="Probst A.J."/>
            <person name="Thomas B.C."/>
            <person name="Singh A."/>
            <person name="Wilkins M.J."/>
            <person name="Karaoz U."/>
            <person name="Brodie E.L."/>
            <person name="Williams K.H."/>
            <person name="Hubbard S.S."/>
            <person name="Banfield J.F."/>
        </authorList>
    </citation>
    <scope>NUCLEOTIDE SEQUENCE [LARGE SCALE GENOMIC DNA]</scope>
</reference>
<keyword evidence="4 6" id="KW-0808">Transferase</keyword>
<dbReference type="HAMAP" id="MF_00735">
    <property type="entry name" value="Methyltr_PrmA"/>
    <property type="match status" value="1"/>
</dbReference>
<dbReference type="Gene3D" id="3.40.50.150">
    <property type="entry name" value="Vaccinia Virus protein VP39"/>
    <property type="match status" value="1"/>
</dbReference>
<dbReference type="Pfam" id="PF06325">
    <property type="entry name" value="PrmA"/>
    <property type="match status" value="1"/>
</dbReference>
<gene>
    <name evidence="6" type="primary">prmA</name>
    <name evidence="7" type="ORF">A2151_06040</name>
</gene>
<keyword evidence="3 6" id="KW-0489">Methyltransferase</keyword>
<evidence type="ECO:0000256" key="5">
    <source>
        <dbReference type="ARBA" id="ARBA00022691"/>
    </source>
</evidence>
<organism evidence="7 8">
    <name type="scientific">Candidatus Muproteobacteria bacterium RBG_16_65_34</name>
    <dbReference type="NCBI Taxonomy" id="1817760"/>
    <lineage>
        <taxon>Bacteria</taxon>
        <taxon>Pseudomonadati</taxon>
        <taxon>Pseudomonadota</taxon>
        <taxon>Candidatus Muproteobacteria</taxon>
    </lineage>
</organism>
<dbReference type="EC" id="2.1.1.-" evidence="6"/>
<proteinExistence type="inferred from homology"/>
<evidence type="ECO:0000256" key="4">
    <source>
        <dbReference type="ARBA" id="ARBA00022679"/>
    </source>
</evidence>
<dbReference type="PANTHER" id="PTHR43648:SF1">
    <property type="entry name" value="ELECTRON TRANSFER FLAVOPROTEIN BETA SUBUNIT LYSINE METHYLTRANSFERASE"/>
    <property type="match status" value="1"/>
</dbReference>
<feature type="binding site" evidence="6">
    <location>
        <position position="187"/>
    </location>
    <ligand>
        <name>S-adenosyl-L-methionine</name>
        <dbReference type="ChEBI" id="CHEBI:59789"/>
    </ligand>
</feature>